<dbReference type="Proteomes" id="UP000019132">
    <property type="component" value="Unassembled WGS sequence"/>
</dbReference>
<dbReference type="EnsemblProtists" id="PYU1_T000768">
    <property type="protein sequence ID" value="PYU1_T000768"/>
    <property type="gene ID" value="PYU1_G000768"/>
</dbReference>
<protein>
    <recommendedName>
        <fullName evidence="3">FYVE-type domain-containing protein</fullName>
    </recommendedName>
</protein>
<accession>K3W727</accession>
<dbReference type="InterPro" id="IPR011011">
    <property type="entry name" value="Znf_FYVE_PHD"/>
</dbReference>
<dbReference type="VEuPathDB" id="FungiDB:PYU1_G000768"/>
<reference evidence="2" key="1">
    <citation type="journal article" date="2010" name="Genome Biol.">
        <title>Genome sequence of the necrotrophic plant pathogen Pythium ultimum reveals original pathogenicity mechanisms and effector repertoire.</title>
        <authorList>
            <person name="Levesque C.A."/>
            <person name="Brouwer H."/>
            <person name="Cano L."/>
            <person name="Hamilton J.P."/>
            <person name="Holt C."/>
            <person name="Huitema E."/>
            <person name="Raffaele S."/>
            <person name="Robideau G.P."/>
            <person name="Thines M."/>
            <person name="Win J."/>
            <person name="Zerillo M.M."/>
            <person name="Beakes G.W."/>
            <person name="Boore J.L."/>
            <person name="Busam D."/>
            <person name="Dumas B."/>
            <person name="Ferriera S."/>
            <person name="Fuerstenberg S.I."/>
            <person name="Gachon C.M."/>
            <person name="Gaulin E."/>
            <person name="Govers F."/>
            <person name="Grenville-Briggs L."/>
            <person name="Horner N."/>
            <person name="Hostetler J."/>
            <person name="Jiang R.H."/>
            <person name="Johnson J."/>
            <person name="Krajaejun T."/>
            <person name="Lin H."/>
            <person name="Meijer H.J."/>
            <person name="Moore B."/>
            <person name="Morris P."/>
            <person name="Phuntmart V."/>
            <person name="Puiu D."/>
            <person name="Shetty J."/>
            <person name="Stajich J.E."/>
            <person name="Tripathy S."/>
            <person name="Wawra S."/>
            <person name="van West P."/>
            <person name="Whitty B.R."/>
            <person name="Coutinho P.M."/>
            <person name="Henrissat B."/>
            <person name="Martin F."/>
            <person name="Thomas P.D."/>
            <person name="Tyler B.M."/>
            <person name="De Vries R.P."/>
            <person name="Kamoun S."/>
            <person name="Yandell M."/>
            <person name="Tisserat N."/>
            <person name="Buell C.R."/>
        </authorList>
    </citation>
    <scope>NUCLEOTIDE SEQUENCE</scope>
    <source>
        <strain evidence="2">DAOM:BR144</strain>
    </source>
</reference>
<dbReference type="PANTHER" id="PTHR43102">
    <property type="entry name" value="SLR1143 PROTEIN"/>
    <property type="match status" value="1"/>
</dbReference>
<reference evidence="1" key="3">
    <citation type="submission" date="2015-02" db="UniProtKB">
        <authorList>
            <consortium name="EnsemblProtists"/>
        </authorList>
    </citation>
    <scope>IDENTIFICATION</scope>
    <source>
        <strain evidence="1">DAOM BR144</strain>
    </source>
</reference>
<name>K3W727_GLOUD</name>
<sequence>MTSGDHIVFTRLSRQQLIVRRRSLGVQVLTYTPSTTPPCRCKHCGRFFNSVWKEYLCHVCGLWVCQPCSSVIERERQICRVRFVRACVHCMSIVNKWSDPELLTELVLMPWVLQSSKSQLALHLADVLRSATTKSARRAVLKLLVYFGRPVHRIDPDRLDQIHDDEWSATNSCTAADHDHLNSSHFLLDGIGQQNKAAARATVVTQQLLGDNAVVAHFLVQQCFEVVIPELRVEECVFAESEGTREYPIYYDEATESPTVAPTIATEEARTQWIRYLNLAAHNVNTNDMELICELAAKELDALTAFISIIQGDQQLSVACRPGSTVGACGVYTWRPQTFCAFALASSDLPFLVRDAVLDFRFRNLPAVRGDTNIQFYCGFPILSPTGITIASLCIVDTKPRTQVTTMQYAIIKRLTTMISKIWEDKYAVAI</sequence>
<dbReference type="SUPFAM" id="SSF57903">
    <property type="entry name" value="FYVE/PHD zinc finger"/>
    <property type="match status" value="1"/>
</dbReference>
<dbReference type="AlphaFoldDB" id="K3W727"/>
<dbReference type="OMA" id="DEWSATN"/>
<keyword evidence="2" id="KW-1185">Reference proteome</keyword>
<reference evidence="2" key="2">
    <citation type="submission" date="2010-04" db="EMBL/GenBank/DDBJ databases">
        <authorList>
            <person name="Buell R."/>
            <person name="Hamilton J."/>
            <person name="Hostetler J."/>
        </authorList>
    </citation>
    <scope>NUCLEOTIDE SEQUENCE [LARGE SCALE GENOMIC DNA]</scope>
    <source>
        <strain evidence="2">DAOM:BR144</strain>
    </source>
</reference>
<evidence type="ECO:0008006" key="3">
    <source>
        <dbReference type="Google" id="ProtNLM"/>
    </source>
</evidence>
<organism evidence="1 2">
    <name type="scientific">Globisporangium ultimum (strain ATCC 200006 / CBS 805.95 / DAOM BR144)</name>
    <name type="common">Pythium ultimum</name>
    <dbReference type="NCBI Taxonomy" id="431595"/>
    <lineage>
        <taxon>Eukaryota</taxon>
        <taxon>Sar</taxon>
        <taxon>Stramenopiles</taxon>
        <taxon>Oomycota</taxon>
        <taxon>Peronosporomycetes</taxon>
        <taxon>Pythiales</taxon>
        <taxon>Pythiaceae</taxon>
        <taxon>Globisporangium</taxon>
    </lineage>
</organism>
<dbReference type="CDD" id="cd00065">
    <property type="entry name" value="FYVE_like_SF"/>
    <property type="match status" value="1"/>
</dbReference>
<dbReference type="HOGENOM" id="CLU_053783_1_0_1"/>
<dbReference type="PANTHER" id="PTHR43102:SF2">
    <property type="entry name" value="GAF DOMAIN-CONTAINING PROTEIN"/>
    <property type="match status" value="1"/>
</dbReference>
<evidence type="ECO:0000313" key="2">
    <source>
        <dbReference type="Proteomes" id="UP000019132"/>
    </source>
</evidence>
<proteinExistence type="predicted"/>
<dbReference type="SUPFAM" id="SSF55781">
    <property type="entry name" value="GAF domain-like"/>
    <property type="match status" value="1"/>
</dbReference>
<dbReference type="eggNOG" id="ENOG502SH5G">
    <property type="taxonomic scope" value="Eukaryota"/>
</dbReference>
<dbReference type="InParanoid" id="K3W727"/>
<dbReference type="EMBL" id="GL376620">
    <property type="status" value="NOT_ANNOTATED_CDS"/>
    <property type="molecule type" value="Genomic_DNA"/>
</dbReference>
<evidence type="ECO:0000313" key="1">
    <source>
        <dbReference type="EnsemblProtists" id="PYU1_T000768"/>
    </source>
</evidence>
<dbReference type="STRING" id="431595.K3W727"/>